<name>A0AAD3SQ73_NEPGR</name>
<keyword evidence="2" id="KW-1185">Reference proteome</keyword>
<dbReference type="AlphaFoldDB" id="A0AAD3SQ73"/>
<accession>A0AAD3SQ73</accession>
<evidence type="ECO:0000313" key="2">
    <source>
        <dbReference type="Proteomes" id="UP001279734"/>
    </source>
</evidence>
<dbReference type="EMBL" id="BSYO01000014">
    <property type="protein sequence ID" value="GMH14860.1"/>
    <property type="molecule type" value="Genomic_DNA"/>
</dbReference>
<evidence type="ECO:0000313" key="1">
    <source>
        <dbReference type="EMBL" id="GMH14860.1"/>
    </source>
</evidence>
<proteinExistence type="predicted"/>
<organism evidence="1 2">
    <name type="scientific">Nepenthes gracilis</name>
    <name type="common">Slender pitcher plant</name>
    <dbReference type="NCBI Taxonomy" id="150966"/>
    <lineage>
        <taxon>Eukaryota</taxon>
        <taxon>Viridiplantae</taxon>
        <taxon>Streptophyta</taxon>
        <taxon>Embryophyta</taxon>
        <taxon>Tracheophyta</taxon>
        <taxon>Spermatophyta</taxon>
        <taxon>Magnoliopsida</taxon>
        <taxon>eudicotyledons</taxon>
        <taxon>Gunneridae</taxon>
        <taxon>Pentapetalae</taxon>
        <taxon>Caryophyllales</taxon>
        <taxon>Nepenthaceae</taxon>
        <taxon>Nepenthes</taxon>
    </lineage>
</organism>
<dbReference type="PANTHER" id="PTHR33696">
    <property type="entry name" value="T22J18.15-RELATED"/>
    <property type="match status" value="1"/>
</dbReference>
<reference evidence="1" key="1">
    <citation type="submission" date="2023-05" db="EMBL/GenBank/DDBJ databases">
        <title>Nepenthes gracilis genome sequencing.</title>
        <authorList>
            <person name="Fukushima K."/>
        </authorList>
    </citation>
    <scope>NUCLEOTIDE SEQUENCE</scope>
    <source>
        <strain evidence="1">SING2019-196</strain>
    </source>
</reference>
<sequence length="156" mass="17471">MSFPFSWEDKPGISKLVSACVQEEESPKSVGRYPLSFPNGFGRRTAEIPPPPCPDLQVSSRSHWTMKRLWQPAAEDPFLAALKKCSRGGKNVGVSSAGLSERNLVFFLKRIKLVFSCKQGCDIREDGLINRLYRARQPCPALPTEQSLHRKFHPSG</sequence>
<protein>
    <submittedName>
        <fullName evidence="1">Uncharacterized protein</fullName>
    </submittedName>
</protein>
<dbReference type="PANTHER" id="PTHR33696:SF3">
    <property type="entry name" value="FLZ-TYPE DOMAIN-CONTAINING PROTEIN"/>
    <property type="match status" value="1"/>
</dbReference>
<comment type="caution">
    <text evidence="1">The sequence shown here is derived from an EMBL/GenBank/DDBJ whole genome shotgun (WGS) entry which is preliminary data.</text>
</comment>
<dbReference type="Proteomes" id="UP001279734">
    <property type="component" value="Unassembled WGS sequence"/>
</dbReference>
<gene>
    <name evidence="1" type="ORF">Nepgr_016701</name>
</gene>